<dbReference type="Pfam" id="PF00319">
    <property type="entry name" value="SRF-TF"/>
    <property type="match status" value="1"/>
</dbReference>
<accession>A0A9Q0FST3</accession>
<evidence type="ECO:0000313" key="8">
    <source>
        <dbReference type="EMBL" id="KAJ4837198.1"/>
    </source>
</evidence>
<dbReference type="InterPro" id="IPR002100">
    <property type="entry name" value="TF_MADSbox"/>
</dbReference>
<dbReference type="PRINTS" id="PR00404">
    <property type="entry name" value="MADSDOMAIN"/>
</dbReference>
<name>A0A9Q0FST3_9ROSI</name>
<evidence type="ECO:0000256" key="6">
    <source>
        <dbReference type="SAM" id="Coils"/>
    </source>
</evidence>
<dbReference type="GO" id="GO:0005634">
    <property type="term" value="C:nucleus"/>
    <property type="evidence" value="ECO:0007669"/>
    <property type="project" value="UniProtKB-SubCell"/>
</dbReference>
<organism evidence="8 9">
    <name type="scientific">Turnera subulata</name>
    <dbReference type="NCBI Taxonomy" id="218843"/>
    <lineage>
        <taxon>Eukaryota</taxon>
        <taxon>Viridiplantae</taxon>
        <taxon>Streptophyta</taxon>
        <taxon>Embryophyta</taxon>
        <taxon>Tracheophyta</taxon>
        <taxon>Spermatophyta</taxon>
        <taxon>Magnoliopsida</taxon>
        <taxon>eudicotyledons</taxon>
        <taxon>Gunneridae</taxon>
        <taxon>Pentapetalae</taxon>
        <taxon>rosids</taxon>
        <taxon>fabids</taxon>
        <taxon>Malpighiales</taxon>
        <taxon>Passifloraceae</taxon>
        <taxon>Turnera</taxon>
    </lineage>
</organism>
<dbReference type="Proteomes" id="UP001141552">
    <property type="component" value="Unassembled WGS sequence"/>
</dbReference>
<dbReference type="GO" id="GO:0046983">
    <property type="term" value="F:protein dimerization activity"/>
    <property type="evidence" value="ECO:0007669"/>
    <property type="project" value="InterPro"/>
</dbReference>
<feature type="coiled-coil region" evidence="6">
    <location>
        <begin position="85"/>
        <end position="163"/>
    </location>
</feature>
<dbReference type="PANTHER" id="PTHR11945:SF229">
    <property type="entry name" value="AGAMOUS-LIKE 55-RELATED"/>
    <property type="match status" value="1"/>
</dbReference>
<dbReference type="SMART" id="SM00432">
    <property type="entry name" value="MADS"/>
    <property type="match status" value="1"/>
</dbReference>
<keyword evidence="2" id="KW-0805">Transcription regulation</keyword>
<evidence type="ECO:0000256" key="4">
    <source>
        <dbReference type="ARBA" id="ARBA00023163"/>
    </source>
</evidence>
<keyword evidence="6" id="KW-0175">Coiled coil</keyword>
<feature type="domain" description="MADS-box" evidence="7">
    <location>
        <begin position="1"/>
        <end position="61"/>
    </location>
</feature>
<keyword evidence="5" id="KW-0539">Nucleus</keyword>
<evidence type="ECO:0000256" key="5">
    <source>
        <dbReference type="ARBA" id="ARBA00023242"/>
    </source>
</evidence>
<comment type="caution">
    <text evidence="8">The sequence shown here is derived from an EMBL/GenBank/DDBJ whole genome shotgun (WGS) entry which is preliminary data.</text>
</comment>
<comment type="subcellular location">
    <subcellularLocation>
        <location evidence="1">Nucleus</location>
    </subcellularLocation>
</comment>
<dbReference type="PANTHER" id="PTHR11945">
    <property type="entry name" value="MADS BOX PROTEIN"/>
    <property type="match status" value="1"/>
</dbReference>
<keyword evidence="4" id="KW-0804">Transcription</keyword>
<protein>
    <recommendedName>
        <fullName evidence="7">MADS-box domain-containing protein</fullName>
    </recommendedName>
</protein>
<dbReference type="AlphaFoldDB" id="A0A9Q0FST3"/>
<keyword evidence="9" id="KW-1185">Reference proteome</keyword>
<evidence type="ECO:0000256" key="3">
    <source>
        <dbReference type="ARBA" id="ARBA00023125"/>
    </source>
</evidence>
<gene>
    <name evidence="8" type="ORF">Tsubulata_028140</name>
</gene>
<dbReference type="FunFam" id="3.40.1810.10:FF:000006">
    <property type="entry name" value="Agamous-like MADS-box protein AGL62"/>
    <property type="match status" value="1"/>
</dbReference>
<keyword evidence="3" id="KW-0238">DNA-binding</keyword>
<evidence type="ECO:0000313" key="9">
    <source>
        <dbReference type="Proteomes" id="UP001141552"/>
    </source>
</evidence>
<reference evidence="8" key="2">
    <citation type="journal article" date="2023" name="Plants (Basel)">
        <title>Annotation of the Turnera subulata (Passifloraceae) Draft Genome Reveals the S-Locus Evolved after the Divergence of Turneroideae from Passifloroideae in a Stepwise Manner.</title>
        <authorList>
            <person name="Henning P.M."/>
            <person name="Roalson E.H."/>
            <person name="Mir W."/>
            <person name="McCubbin A.G."/>
            <person name="Shore J.S."/>
        </authorList>
    </citation>
    <scope>NUCLEOTIDE SEQUENCE</scope>
    <source>
        <strain evidence="8">F60SS</strain>
    </source>
</reference>
<dbReference type="GO" id="GO:0000981">
    <property type="term" value="F:DNA-binding transcription factor activity, RNA polymerase II-specific"/>
    <property type="evidence" value="ECO:0007669"/>
    <property type="project" value="TreeGrafter"/>
</dbReference>
<dbReference type="GO" id="GO:0000978">
    <property type="term" value="F:RNA polymerase II cis-regulatory region sequence-specific DNA binding"/>
    <property type="evidence" value="ECO:0007669"/>
    <property type="project" value="TreeGrafter"/>
</dbReference>
<proteinExistence type="predicted"/>
<dbReference type="InterPro" id="IPR036879">
    <property type="entry name" value="TF_MADSbox_sf"/>
</dbReference>
<evidence type="ECO:0000256" key="1">
    <source>
        <dbReference type="ARBA" id="ARBA00004123"/>
    </source>
</evidence>
<dbReference type="EMBL" id="JAKUCV010003904">
    <property type="protein sequence ID" value="KAJ4837198.1"/>
    <property type="molecule type" value="Genomic_DNA"/>
</dbReference>
<dbReference type="Gene3D" id="3.40.1810.10">
    <property type="entry name" value="Transcription factor, MADS-box"/>
    <property type="match status" value="1"/>
</dbReference>
<sequence length="191" mass="21674">MGRRKIEIKMVKDSGSRQVTFSKRRTGLFKKANELATLCAVQIAIIVFSPGGKPFSYGNPTVESVTRRFLNEGPKPKVAARGYEKKKQEAKIRKLNHKLNCLLKQLQAEENKGAMLDKLFRARGLKPLNELSIDELMKRKSELEDLKDRVRRHQTEMEASSSLLLLSRKPVKENAQYLSKKAKNGTCNSTT</sequence>
<evidence type="ECO:0000256" key="2">
    <source>
        <dbReference type="ARBA" id="ARBA00023015"/>
    </source>
</evidence>
<reference evidence="8" key="1">
    <citation type="submission" date="2022-02" db="EMBL/GenBank/DDBJ databases">
        <authorList>
            <person name="Henning P.M."/>
            <person name="McCubbin A.G."/>
            <person name="Shore J.S."/>
        </authorList>
    </citation>
    <scope>NUCLEOTIDE SEQUENCE</scope>
    <source>
        <strain evidence="8">F60SS</strain>
        <tissue evidence="8">Leaves</tissue>
    </source>
</reference>
<dbReference type="PROSITE" id="PS50066">
    <property type="entry name" value="MADS_BOX_2"/>
    <property type="match status" value="1"/>
</dbReference>
<evidence type="ECO:0000259" key="7">
    <source>
        <dbReference type="PROSITE" id="PS50066"/>
    </source>
</evidence>
<dbReference type="OrthoDB" id="1898716at2759"/>
<dbReference type="SUPFAM" id="SSF55455">
    <property type="entry name" value="SRF-like"/>
    <property type="match status" value="1"/>
</dbReference>